<feature type="region of interest" description="Disordered" evidence="1">
    <location>
        <begin position="87"/>
        <end position="124"/>
    </location>
</feature>
<accession>A0A9W8Z0V2</accession>
<dbReference type="AlphaFoldDB" id="A0A9W8Z0V2"/>
<feature type="compositionally biased region" description="Low complexity" evidence="1">
    <location>
        <begin position="149"/>
        <end position="159"/>
    </location>
</feature>
<organism evidence="2 3">
    <name type="scientific">Didymella pomorum</name>
    <dbReference type="NCBI Taxonomy" id="749634"/>
    <lineage>
        <taxon>Eukaryota</taxon>
        <taxon>Fungi</taxon>
        <taxon>Dikarya</taxon>
        <taxon>Ascomycota</taxon>
        <taxon>Pezizomycotina</taxon>
        <taxon>Dothideomycetes</taxon>
        <taxon>Pleosporomycetidae</taxon>
        <taxon>Pleosporales</taxon>
        <taxon>Pleosporineae</taxon>
        <taxon>Didymellaceae</taxon>
        <taxon>Didymella</taxon>
    </lineage>
</organism>
<feature type="compositionally biased region" description="Basic residues" evidence="1">
    <location>
        <begin position="281"/>
        <end position="320"/>
    </location>
</feature>
<feature type="region of interest" description="Disordered" evidence="1">
    <location>
        <begin position="281"/>
        <end position="339"/>
    </location>
</feature>
<feature type="compositionally biased region" description="Polar residues" evidence="1">
    <location>
        <begin position="211"/>
        <end position="232"/>
    </location>
</feature>
<keyword evidence="3" id="KW-1185">Reference proteome</keyword>
<feature type="region of interest" description="Disordered" evidence="1">
    <location>
        <begin position="149"/>
        <end position="235"/>
    </location>
</feature>
<feature type="compositionally biased region" description="Low complexity" evidence="1">
    <location>
        <begin position="431"/>
        <end position="450"/>
    </location>
</feature>
<evidence type="ECO:0000256" key="1">
    <source>
        <dbReference type="SAM" id="MobiDB-lite"/>
    </source>
</evidence>
<feature type="compositionally biased region" description="Low complexity" evidence="1">
    <location>
        <begin position="322"/>
        <end position="339"/>
    </location>
</feature>
<evidence type="ECO:0000313" key="2">
    <source>
        <dbReference type="EMBL" id="KAJ4395235.1"/>
    </source>
</evidence>
<protein>
    <submittedName>
        <fullName evidence="2">Uncharacterized protein</fullName>
    </submittedName>
</protein>
<feature type="region of interest" description="Disordered" evidence="1">
    <location>
        <begin position="422"/>
        <end position="452"/>
    </location>
</feature>
<dbReference type="OrthoDB" id="3793563at2759"/>
<reference evidence="2" key="1">
    <citation type="submission" date="2022-10" db="EMBL/GenBank/DDBJ databases">
        <title>Tapping the CABI collections for fungal endophytes: first genome assemblies for Collariella, Neodidymelliopsis, Ascochyta clinopodiicola, Didymella pomorum, Didymosphaeria variabile, Neocosmospora piperis and Neocucurbitaria cava.</title>
        <authorList>
            <person name="Hill R."/>
        </authorList>
    </citation>
    <scope>NUCLEOTIDE SEQUENCE</scope>
    <source>
        <strain evidence="2">IMI 355091</strain>
    </source>
</reference>
<evidence type="ECO:0000313" key="3">
    <source>
        <dbReference type="Proteomes" id="UP001140510"/>
    </source>
</evidence>
<dbReference type="PANTHER" id="PTHR48125:SF10">
    <property type="entry name" value="OS12G0136300 PROTEIN"/>
    <property type="match status" value="1"/>
</dbReference>
<feature type="compositionally biased region" description="Low complexity" evidence="1">
    <location>
        <begin position="90"/>
        <end position="99"/>
    </location>
</feature>
<dbReference type="EMBL" id="JAPEVA010000168">
    <property type="protein sequence ID" value="KAJ4395235.1"/>
    <property type="molecule type" value="Genomic_DNA"/>
</dbReference>
<dbReference type="Proteomes" id="UP001140510">
    <property type="component" value="Unassembled WGS sequence"/>
</dbReference>
<dbReference type="PANTHER" id="PTHR48125">
    <property type="entry name" value="LP07818P1"/>
    <property type="match status" value="1"/>
</dbReference>
<gene>
    <name evidence="2" type="ORF">N0V91_010985</name>
</gene>
<sequence length="484" mass="50714">MSSFGDINFIGGDEDLELHKLFGFVGAAETAAVDLLAPLTLGSPFAGPLGDLQGRVAGWLSLSAPGTIDGLDAVNFDDFLALDKSSDDLPAPTMESAAAAPPPPPPPALPDSSTPRDEPAAASEPAGDLLAAAELDAVRAEIAQLKAALAAGGRQSSSSQRKRKQDGGKVSPPERQMTSEVGPIEALWSPKVTGDEQRAAHINLAPPGTPKSPSHQTNFTATPSTSPVNTANDDAISPENLHILEQFLNDDPAFVLGTSHPLNISTPPSNIDMGHLVNTKAKRAPPKPAPKHALKKTPHTTNKVTKKAKTTPKKKKKQHQRNASTTSNLTLSPASSSSFSSHRTIDELLAANFYTLNAQEKLRLMLPMLRNLEPRDLEDKLAVLPCIQTKGTGHEVTVANAIRTSLPTPEDDDCLATKLTFGTPPSPTPAAPGISSSSPASTSPAVQASSLSNKVARLEVGEDYGAVRQRQALEKAAALQAQGK</sequence>
<comment type="caution">
    <text evidence="2">The sequence shown here is derived from an EMBL/GenBank/DDBJ whole genome shotgun (WGS) entry which is preliminary data.</text>
</comment>
<feature type="compositionally biased region" description="Pro residues" evidence="1">
    <location>
        <begin position="100"/>
        <end position="109"/>
    </location>
</feature>
<proteinExistence type="predicted"/>
<name>A0A9W8Z0V2_9PLEO</name>